<dbReference type="AlphaFoldDB" id="A0AAV4CBA5"/>
<protein>
    <submittedName>
        <fullName evidence="1">Uncharacterized protein</fullName>
    </submittedName>
</protein>
<dbReference type="Proteomes" id="UP000735302">
    <property type="component" value="Unassembled WGS sequence"/>
</dbReference>
<name>A0AAV4CBA5_9GAST</name>
<sequence>MTAKGRDSAAFHESSFLLLTRALTSLRRGGKGCSKKRFLYHARKISTGPNGAKLWCIAVCHQFRNQSNAHPLFCPGPPSQPTNRVTRQLLAPRLQGYYSIYWYLPNSLSISRLFAPTEVQARLRSSVISIGGVLNTILVSAAHYPAHLSPIALRLVESASLQEGDLRLTGHPPPGQGAGYGAQTLRGDKAVLVAKLPALLPANLPGPSWRGIDAAPIAGHRV</sequence>
<evidence type="ECO:0000313" key="1">
    <source>
        <dbReference type="EMBL" id="GFO28812.1"/>
    </source>
</evidence>
<dbReference type="EMBL" id="BLXT01006082">
    <property type="protein sequence ID" value="GFO28812.1"/>
    <property type="molecule type" value="Genomic_DNA"/>
</dbReference>
<gene>
    <name evidence="1" type="ORF">PoB_005531700</name>
</gene>
<accession>A0AAV4CBA5</accession>
<comment type="caution">
    <text evidence="1">The sequence shown here is derived from an EMBL/GenBank/DDBJ whole genome shotgun (WGS) entry which is preliminary data.</text>
</comment>
<keyword evidence="2" id="KW-1185">Reference proteome</keyword>
<reference evidence="1 2" key="1">
    <citation type="journal article" date="2021" name="Elife">
        <title>Chloroplast acquisition without the gene transfer in kleptoplastic sea slugs, Plakobranchus ocellatus.</title>
        <authorList>
            <person name="Maeda T."/>
            <person name="Takahashi S."/>
            <person name="Yoshida T."/>
            <person name="Shimamura S."/>
            <person name="Takaki Y."/>
            <person name="Nagai Y."/>
            <person name="Toyoda A."/>
            <person name="Suzuki Y."/>
            <person name="Arimoto A."/>
            <person name="Ishii H."/>
            <person name="Satoh N."/>
            <person name="Nishiyama T."/>
            <person name="Hasebe M."/>
            <person name="Maruyama T."/>
            <person name="Minagawa J."/>
            <person name="Obokata J."/>
            <person name="Shigenobu S."/>
        </authorList>
    </citation>
    <scope>NUCLEOTIDE SEQUENCE [LARGE SCALE GENOMIC DNA]</scope>
</reference>
<evidence type="ECO:0000313" key="2">
    <source>
        <dbReference type="Proteomes" id="UP000735302"/>
    </source>
</evidence>
<proteinExistence type="predicted"/>
<organism evidence="1 2">
    <name type="scientific">Plakobranchus ocellatus</name>
    <dbReference type="NCBI Taxonomy" id="259542"/>
    <lineage>
        <taxon>Eukaryota</taxon>
        <taxon>Metazoa</taxon>
        <taxon>Spiralia</taxon>
        <taxon>Lophotrochozoa</taxon>
        <taxon>Mollusca</taxon>
        <taxon>Gastropoda</taxon>
        <taxon>Heterobranchia</taxon>
        <taxon>Euthyneura</taxon>
        <taxon>Panpulmonata</taxon>
        <taxon>Sacoglossa</taxon>
        <taxon>Placobranchoidea</taxon>
        <taxon>Plakobranchidae</taxon>
        <taxon>Plakobranchus</taxon>
    </lineage>
</organism>